<dbReference type="CDD" id="cd13120">
    <property type="entry name" value="BF2867_like_N"/>
    <property type="match status" value="1"/>
</dbReference>
<dbReference type="EMBL" id="SPPV01000036">
    <property type="protein sequence ID" value="TFU47408.1"/>
    <property type="molecule type" value="Genomic_DNA"/>
</dbReference>
<dbReference type="InterPro" id="IPR013783">
    <property type="entry name" value="Ig-like_fold"/>
</dbReference>
<accession>A0A7K3ME35</accession>
<name>A0A7K3ME35_9BACE</name>
<dbReference type="Pfam" id="PF13306">
    <property type="entry name" value="LRR_5"/>
    <property type="match status" value="2"/>
</dbReference>
<dbReference type="Proteomes" id="UP000298073">
    <property type="component" value="Unassembled WGS sequence"/>
</dbReference>
<organism evidence="2 3">
    <name type="scientific">Bacteroides acidifaciens</name>
    <dbReference type="NCBI Taxonomy" id="85831"/>
    <lineage>
        <taxon>Bacteria</taxon>
        <taxon>Pseudomonadati</taxon>
        <taxon>Bacteroidota</taxon>
        <taxon>Bacteroidia</taxon>
        <taxon>Bacteroidales</taxon>
        <taxon>Bacteroidaceae</taxon>
        <taxon>Bacteroides</taxon>
    </lineage>
</organism>
<dbReference type="InterPro" id="IPR032675">
    <property type="entry name" value="LRR_dom_sf"/>
</dbReference>
<evidence type="ECO:0000313" key="3">
    <source>
        <dbReference type="Proteomes" id="UP000298073"/>
    </source>
</evidence>
<dbReference type="PANTHER" id="PTHR45661">
    <property type="entry name" value="SURFACE ANTIGEN"/>
    <property type="match status" value="1"/>
</dbReference>
<dbReference type="Gene3D" id="2.60.40.10">
    <property type="entry name" value="Immunoglobulins"/>
    <property type="match status" value="1"/>
</dbReference>
<dbReference type="Pfam" id="PF13149">
    <property type="entry name" value="Mfa_like_1"/>
    <property type="match status" value="1"/>
</dbReference>
<dbReference type="AlphaFoldDB" id="A0A7K3ME35"/>
<dbReference type="InterPro" id="IPR025049">
    <property type="entry name" value="Mfa-like_1"/>
</dbReference>
<dbReference type="Gene3D" id="2.60.40.2630">
    <property type="match status" value="1"/>
</dbReference>
<proteinExistence type="predicted"/>
<evidence type="ECO:0000259" key="1">
    <source>
        <dbReference type="Pfam" id="PF13004"/>
    </source>
</evidence>
<sequence>MHMRRRWHYYMAFGVASALMFTSCNDNEALEGVSQGHDSRIISLSGEIDQVAVTRVNDNGFCDGDIMGVYVVDYNGNTPGTLATSGNRGTNVPHTFDEAAYKWNSAYDIYWKDDHTHVDIYGYYPYASPADVNAYAFEVQKDQTRNNGDEMGSYEASDFLWGKAADVAPTDRIIRLPLRHKMSNARITLKEGEGFAEGAWTELEKQVLVLNTKRNSVIDLATGNVAATGEVAKTGTIPFRKDNEFRAIVVPQTVEAGKVLFSITVDGMPYTFKKKEAFTYIAGKMHNFTIQVNKKEASGQYEFKLIDESITAWENDMASHEATAKEYIVIHVEEAGTLKECIMAANKDYTQLQNLKITGEINAEDFYFMKNEMNMLQSLNLKEVKIKGITDYSNDEIPSNAMKEKKTLMHLLLPDKLKAIDNGAFFGCNSLIGSLYIPEGVNTIGFDAFRGCISLTGSLYLPSTLEAIYDGAFLGCSFTCELSLPSHLKHIGNWSFNSCDNLYGALYLPDKLSYLGEGAFYHCNSLSGSLSIPPTITTIKNSTFSNCGFDGTLTLHNGITVIEDNAFSYCHFKGELILPKELIFLERNAFSGCNFSGELKLPQKLEIISDGAFAYNQRFNGILEIPNNTISIGSGAFANCSSLEGLIFPKSIENIGNSAFSNCFDIGSIVCQGPLPPHLFANAFDGVAKDNFTVEVPESAVADYQTAPGWNEFKRIGAHHELICRPAIANALNTHCTRNLILNAESDWEVESMPDWCSLSQTNGSKKTELTLTIDEMPKGMTEGRTGEIVFKLKDKYYTTKCTVNQYDYQYGEDEIVTLQKATQGNNGGINLVFLGDGYNAKNIAEGNYLKTIEEQVERFFAIEPYTTYRNYFNVHTAIPVSLESGIGTVNTIRYTKFETTFTRGVGLQCDYDAVFNYALRIPSVTRANLNQTLIVMTPNTTDYGGICNMWSDGSAIAFCPVSSDAYPYDARGIIQHEAGGHGFGKFGDEYIYHNSFITSCNCGCCKHVSEFNDAKTNGWYDNLSLTGKMHEVPWSHLIFDERYSDRVDIYEGGFMHSRGVFRSEQTSCMNNNIPYYSAICRESIVKRIKKYAGEEYSFEDFVKNDKGDAGAITRAMNAPYAGSRVHTHQYPPRIHKGSPLK</sequence>
<dbReference type="InterPro" id="IPR024361">
    <property type="entry name" value="BACON"/>
</dbReference>
<gene>
    <name evidence="2" type="ORF">E4T97_14875</name>
</gene>
<dbReference type="InterPro" id="IPR026906">
    <property type="entry name" value="LRR_5"/>
</dbReference>
<dbReference type="InterPro" id="IPR019026">
    <property type="entry name" value="Peptidase_M64_IgA"/>
</dbReference>
<dbReference type="CDD" id="cd13121">
    <property type="entry name" value="BF2867_like_C"/>
    <property type="match status" value="1"/>
</dbReference>
<dbReference type="Gene3D" id="3.80.10.10">
    <property type="entry name" value="Ribonuclease Inhibitor"/>
    <property type="match status" value="4"/>
</dbReference>
<dbReference type="InterPro" id="IPR053139">
    <property type="entry name" value="Surface_bspA-like"/>
</dbReference>
<dbReference type="GO" id="GO:0008237">
    <property type="term" value="F:metallopeptidase activity"/>
    <property type="evidence" value="ECO:0007669"/>
    <property type="project" value="InterPro"/>
</dbReference>
<dbReference type="SUPFAM" id="SSF52058">
    <property type="entry name" value="L domain-like"/>
    <property type="match status" value="2"/>
</dbReference>
<reference evidence="2 3" key="1">
    <citation type="submission" date="2019-03" db="EMBL/GenBank/DDBJ databases">
        <title>Diversity of the mouse oral microbiome.</title>
        <authorList>
            <person name="Joseph S."/>
            <person name="Aduse-Opoku J."/>
            <person name="Curtis M."/>
            <person name="Wade W."/>
            <person name="Hashim A."/>
        </authorList>
    </citation>
    <scope>NUCLEOTIDE SEQUENCE [LARGE SCALE GENOMIC DNA]</scope>
    <source>
        <strain evidence="2 3">P2318</strain>
    </source>
</reference>
<comment type="caution">
    <text evidence="2">The sequence shown here is derived from an EMBL/GenBank/DDBJ whole genome shotgun (WGS) entry which is preliminary data.</text>
</comment>
<dbReference type="InterPro" id="IPR042278">
    <property type="entry name" value="Mfa-like_1_N"/>
</dbReference>
<feature type="domain" description="BACON" evidence="1">
    <location>
        <begin position="747"/>
        <end position="806"/>
    </location>
</feature>
<dbReference type="PROSITE" id="PS51257">
    <property type="entry name" value="PROKAR_LIPOPROTEIN"/>
    <property type="match status" value="1"/>
</dbReference>
<dbReference type="Pfam" id="PF09471">
    <property type="entry name" value="Peptidase_M64"/>
    <property type="match status" value="1"/>
</dbReference>
<dbReference type="Gene3D" id="3.40.390.10">
    <property type="entry name" value="Collagenase (Catalytic Domain)"/>
    <property type="match status" value="1"/>
</dbReference>
<dbReference type="Pfam" id="PF13004">
    <property type="entry name" value="BACON"/>
    <property type="match status" value="1"/>
</dbReference>
<protein>
    <recommendedName>
        <fullName evidence="1">BACON domain-containing protein</fullName>
    </recommendedName>
</protein>
<dbReference type="PANTHER" id="PTHR45661:SF3">
    <property type="entry name" value="IG-LIKE DOMAIN-CONTAINING PROTEIN"/>
    <property type="match status" value="1"/>
</dbReference>
<dbReference type="CDD" id="cd14948">
    <property type="entry name" value="BACON"/>
    <property type="match status" value="1"/>
</dbReference>
<dbReference type="Gene3D" id="2.60.40.2620">
    <property type="entry name" value="Fimbrillin-like"/>
    <property type="match status" value="1"/>
</dbReference>
<dbReference type="InterPro" id="IPR024079">
    <property type="entry name" value="MetalloPept_cat_dom_sf"/>
</dbReference>
<dbReference type="Gene3D" id="3.40.50.12480">
    <property type="match status" value="1"/>
</dbReference>
<evidence type="ECO:0000313" key="2">
    <source>
        <dbReference type="EMBL" id="TFU47408.1"/>
    </source>
</evidence>